<feature type="domain" description="Nucleoside diphosphate kinase-like" evidence="17">
    <location>
        <begin position="39"/>
        <end position="179"/>
    </location>
</feature>
<feature type="binding site" evidence="13">
    <location>
        <position position="95"/>
    </location>
    <ligand>
        <name>ATP</name>
        <dbReference type="ChEBI" id="CHEBI:30616"/>
    </ligand>
</feature>
<sequence length="187" mass="20753">MLQMTLRFIPFFAKFIVFFLMVSAISLPHRSSGNGIAEKEKTLAMIKPDGLFGNYTDGIKKIILKSGFSISREMMIQFDEDSVSSFYAEHSSKSFFPSLVKYMTSGPVLIMVLEKVNAIADWRALIGPTDARKAKVTHPHSIRAMCGLDSEKNCVHGSDSPQSAAKEISFFFKEMSSGGIVSKHDEL</sequence>
<evidence type="ECO:0000256" key="8">
    <source>
        <dbReference type="ARBA" id="ARBA00022777"/>
    </source>
</evidence>
<keyword evidence="4" id="KW-0963">Cytoplasm</keyword>
<evidence type="ECO:0000256" key="1">
    <source>
        <dbReference type="ARBA" id="ARBA00000082"/>
    </source>
</evidence>
<keyword evidence="5 15" id="KW-0808">Transferase</keyword>
<evidence type="ECO:0000256" key="9">
    <source>
        <dbReference type="ARBA" id="ARBA00022840"/>
    </source>
</evidence>
<dbReference type="PANTHER" id="PTHR46161:SF3">
    <property type="entry name" value="NUCLEOSIDE DIPHOSPHATE KINASE DDB_G0292928-RELATED"/>
    <property type="match status" value="1"/>
</dbReference>
<evidence type="ECO:0000256" key="15">
    <source>
        <dbReference type="RuleBase" id="RU004013"/>
    </source>
</evidence>
<evidence type="ECO:0000256" key="6">
    <source>
        <dbReference type="ARBA" id="ARBA00022723"/>
    </source>
</evidence>
<dbReference type="SMART" id="SM00562">
    <property type="entry name" value="NDK"/>
    <property type="match status" value="1"/>
</dbReference>
<dbReference type="Pfam" id="PF00334">
    <property type="entry name" value="NDK"/>
    <property type="match status" value="1"/>
</dbReference>
<dbReference type="PANTHER" id="PTHR46161">
    <property type="entry name" value="NUCLEOSIDE DIPHOSPHATE KINASE"/>
    <property type="match status" value="1"/>
</dbReference>
<proteinExistence type="inferred from homology"/>
<feature type="active site" description="Pros-phosphohistidine intermediate" evidence="13">
    <location>
        <position position="156"/>
    </location>
</feature>
<dbReference type="InterPro" id="IPR001564">
    <property type="entry name" value="Nucleoside_diP_kinase"/>
</dbReference>
<dbReference type="Gene3D" id="3.30.70.141">
    <property type="entry name" value="Nucleoside diphosphate kinase-like domain"/>
    <property type="match status" value="1"/>
</dbReference>
<dbReference type="GO" id="GO:0046872">
    <property type="term" value="F:metal ion binding"/>
    <property type="evidence" value="ECO:0007669"/>
    <property type="project" value="UniProtKB-KW"/>
</dbReference>
<accession>A0A5B7CB04</accession>
<feature type="signal peptide" evidence="16">
    <location>
        <begin position="1"/>
        <end position="24"/>
    </location>
</feature>
<dbReference type="PROSITE" id="PS00469">
    <property type="entry name" value="NDPK"/>
    <property type="match status" value="1"/>
</dbReference>
<evidence type="ECO:0000259" key="17">
    <source>
        <dbReference type="SMART" id="SM00562"/>
    </source>
</evidence>
<gene>
    <name evidence="18" type="ORF">Din_047588</name>
</gene>
<feature type="binding site" evidence="13">
    <location>
        <position position="153"/>
    </location>
    <ligand>
        <name>ATP</name>
        <dbReference type="ChEBI" id="CHEBI:30616"/>
    </ligand>
</feature>
<evidence type="ECO:0000256" key="2">
    <source>
        <dbReference type="ARBA" id="ARBA00000937"/>
    </source>
</evidence>
<dbReference type="InterPro" id="IPR023005">
    <property type="entry name" value="Nucleoside_diP_kinase_AS"/>
</dbReference>
<dbReference type="PRINTS" id="PR01243">
    <property type="entry name" value="NUCDPKINASE"/>
</dbReference>
<dbReference type="EC" id="2.7.4.6" evidence="15"/>
<dbReference type="EMBL" id="GHES01047588">
    <property type="protein sequence ID" value="MPA78147.1"/>
    <property type="molecule type" value="Transcribed_RNA"/>
</dbReference>
<dbReference type="InterPro" id="IPR036850">
    <property type="entry name" value="NDK-like_dom_sf"/>
</dbReference>
<feature type="binding site" evidence="13">
    <location>
        <position position="47"/>
    </location>
    <ligand>
        <name>ATP</name>
        <dbReference type="ChEBI" id="CHEBI:30616"/>
    </ligand>
</feature>
<name>A0A5B7CB04_DAVIN</name>
<evidence type="ECO:0000256" key="7">
    <source>
        <dbReference type="ARBA" id="ARBA00022741"/>
    </source>
</evidence>
<dbReference type="GO" id="GO:0004550">
    <property type="term" value="F:nucleoside diphosphate kinase activity"/>
    <property type="evidence" value="ECO:0007669"/>
    <property type="project" value="UniProtKB-EC"/>
</dbReference>
<evidence type="ECO:0000256" key="11">
    <source>
        <dbReference type="ARBA" id="ARBA00023080"/>
    </source>
</evidence>
<keyword evidence="16" id="KW-0732">Signal</keyword>
<keyword evidence="9 15" id="KW-0067">ATP-binding</keyword>
<dbReference type="PROSITE" id="PS51374">
    <property type="entry name" value="NDPK_LIKE"/>
    <property type="match status" value="1"/>
</dbReference>
<keyword evidence="11" id="KW-0546">Nucleotide metabolism</keyword>
<evidence type="ECO:0000256" key="12">
    <source>
        <dbReference type="ARBA" id="ARBA00025669"/>
    </source>
</evidence>
<dbReference type="GO" id="GO:0006228">
    <property type="term" value="P:UTP biosynthetic process"/>
    <property type="evidence" value="ECO:0007669"/>
    <property type="project" value="InterPro"/>
</dbReference>
<evidence type="ECO:0000256" key="14">
    <source>
        <dbReference type="RuleBase" id="RU004011"/>
    </source>
</evidence>
<evidence type="ECO:0000256" key="4">
    <source>
        <dbReference type="ARBA" id="ARBA00022490"/>
    </source>
</evidence>
<dbReference type="GO" id="GO:0006183">
    <property type="term" value="P:GTP biosynthetic process"/>
    <property type="evidence" value="ECO:0007669"/>
    <property type="project" value="InterPro"/>
</dbReference>
<evidence type="ECO:0000313" key="18">
    <source>
        <dbReference type="EMBL" id="MPA78147.1"/>
    </source>
</evidence>
<dbReference type="SUPFAM" id="SSF54919">
    <property type="entry name" value="Nucleoside diphosphate kinase, NDK"/>
    <property type="match status" value="1"/>
</dbReference>
<keyword evidence="6" id="KW-0479">Metal-binding</keyword>
<dbReference type="AlphaFoldDB" id="A0A5B7CB04"/>
<feature type="binding site" evidence="13">
    <location>
        <position position="123"/>
    </location>
    <ligand>
        <name>ATP</name>
        <dbReference type="ChEBI" id="CHEBI:30616"/>
    </ligand>
</feature>
<protein>
    <recommendedName>
        <fullName evidence="15">Nucleoside diphosphate kinase</fullName>
        <ecNumber evidence="15">2.7.4.6</ecNumber>
    </recommendedName>
</protein>
<feature type="binding site" evidence="13">
    <location>
        <position position="129"/>
    </location>
    <ligand>
        <name>ATP</name>
        <dbReference type="ChEBI" id="CHEBI:30616"/>
    </ligand>
</feature>
<keyword evidence="10" id="KW-0460">Magnesium</keyword>
<comment type="catalytic activity">
    <reaction evidence="2">
        <text>a ribonucleoside 5'-diphosphate + ATP = a ribonucleoside 5'-triphosphate + ADP</text>
        <dbReference type="Rhea" id="RHEA:18113"/>
        <dbReference type="ChEBI" id="CHEBI:30616"/>
        <dbReference type="ChEBI" id="CHEBI:57930"/>
        <dbReference type="ChEBI" id="CHEBI:61557"/>
        <dbReference type="ChEBI" id="CHEBI:456216"/>
        <dbReference type="EC" id="2.7.4.6"/>
    </reaction>
</comment>
<evidence type="ECO:0000256" key="13">
    <source>
        <dbReference type="PROSITE-ProRule" id="PRU00706"/>
    </source>
</evidence>
<feature type="binding site" evidence="13">
    <location>
        <position position="143"/>
    </location>
    <ligand>
        <name>ATP</name>
        <dbReference type="ChEBI" id="CHEBI:30616"/>
    </ligand>
</feature>
<organism evidence="18">
    <name type="scientific">Davidia involucrata</name>
    <name type="common">Dove tree</name>
    <dbReference type="NCBI Taxonomy" id="16924"/>
    <lineage>
        <taxon>Eukaryota</taxon>
        <taxon>Viridiplantae</taxon>
        <taxon>Streptophyta</taxon>
        <taxon>Embryophyta</taxon>
        <taxon>Tracheophyta</taxon>
        <taxon>Spermatophyta</taxon>
        <taxon>Magnoliopsida</taxon>
        <taxon>eudicotyledons</taxon>
        <taxon>Gunneridae</taxon>
        <taxon>Pentapetalae</taxon>
        <taxon>asterids</taxon>
        <taxon>Cornales</taxon>
        <taxon>Nyssaceae</taxon>
        <taxon>Davidia</taxon>
    </lineage>
</organism>
<dbReference type="GO" id="GO:0005524">
    <property type="term" value="F:ATP binding"/>
    <property type="evidence" value="ECO:0007669"/>
    <property type="project" value="UniProtKB-KW"/>
</dbReference>
<keyword evidence="8 15" id="KW-0418">Kinase</keyword>
<dbReference type="InterPro" id="IPR034907">
    <property type="entry name" value="NDK-like_dom"/>
</dbReference>
<evidence type="ECO:0000256" key="10">
    <source>
        <dbReference type="ARBA" id="ARBA00022842"/>
    </source>
</evidence>
<dbReference type="GO" id="GO:0006241">
    <property type="term" value="P:CTP biosynthetic process"/>
    <property type="evidence" value="ECO:0007669"/>
    <property type="project" value="InterPro"/>
</dbReference>
<comment type="similarity">
    <text evidence="3 13 14">Belongs to the NDK family.</text>
</comment>
<evidence type="ECO:0000256" key="5">
    <source>
        <dbReference type="ARBA" id="ARBA00022679"/>
    </source>
</evidence>
<reference evidence="18" key="1">
    <citation type="submission" date="2019-08" db="EMBL/GenBank/DDBJ databases">
        <title>Reference gene set and small RNA set construction with multiple tissues from Davidia involucrata Baill.</title>
        <authorList>
            <person name="Yang H."/>
            <person name="Zhou C."/>
            <person name="Li G."/>
            <person name="Wang J."/>
            <person name="Gao P."/>
            <person name="Wang M."/>
            <person name="Wang R."/>
            <person name="Zhao Y."/>
        </authorList>
    </citation>
    <scope>NUCLEOTIDE SEQUENCE</scope>
    <source>
        <tissue evidence="18">Mixed with DoveR01_LX</tissue>
    </source>
</reference>
<keyword evidence="7 15" id="KW-0547">Nucleotide-binding</keyword>
<comment type="function">
    <text evidence="12">Major role in the synthesis of nucleoside triphosphates other than ATP. The ATP gamma phosphate is transferred to the NDP beta phosphate via a ping-pong mechanism, using a phosphorylated active-site intermediate.</text>
</comment>
<evidence type="ECO:0000256" key="16">
    <source>
        <dbReference type="SAM" id="SignalP"/>
    </source>
</evidence>
<feature type="chain" id="PRO_5022805707" description="Nucleoside diphosphate kinase" evidence="16">
    <location>
        <begin position="25"/>
        <end position="187"/>
    </location>
</feature>
<comment type="catalytic activity">
    <reaction evidence="1 15">
        <text>a 2'-deoxyribonucleoside 5'-diphosphate + ATP = a 2'-deoxyribonucleoside 5'-triphosphate + ADP</text>
        <dbReference type="Rhea" id="RHEA:44640"/>
        <dbReference type="ChEBI" id="CHEBI:30616"/>
        <dbReference type="ChEBI" id="CHEBI:61560"/>
        <dbReference type="ChEBI" id="CHEBI:73316"/>
        <dbReference type="ChEBI" id="CHEBI:456216"/>
        <dbReference type="EC" id="2.7.4.6"/>
    </reaction>
</comment>
<evidence type="ECO:0000256" key="3">
    <source>
        <dbReference type="ARBA" id="ARBA00008142"/>
    </source>
</evidence>